<proteinExistence type="inferred from homology"/>
<keyword evidence="4" id="KW-0732">Signal</keyword>
<dbReference type="InterPro" id="IPR001000">
    <property type="entry name" value="GH10_dom"/>
</dbReference>
<name>R6NDK7_9FIRM</name>
<dbReference type="PROSITE" id="PS51760">
    <property type="entry name" value="GH10_2"/>
    <property type="match status" value="1"/>
</dbReference>
<keyword evidence="7 9" id="KW-0326">Glycosidase</keyword>
<keyword evidence="8 9" id="KW-0624">Polysaccharide degradation</keyword>
<dbReference type="AlphaFoldDB" id="R6NDK7"/>
<dbReference type="Pfam" id="PF00331">
    <property type="entry name" value="Glyco_hydro_10"/>
    <property type="match status" value="1"/>
</dbReference>
<evidence type="ECO:0000259" key="10">
    <source>
        <dbReference type="PROSITE" id="PS51760"/>
    </source>
</evidence>
<comment type="catalytic activity">
    <reaction evidence="1 9">
        <text>Endohydrolysis of (1-&gt;4)-beta-D-xylosidic linkages in xylans.</text>
        <dbReference type="EC" id="3.2.1.8"/>
    </reaction>
</comment>
<keyword evidence="6 9" id="KW-0119">Carbohydrate metabolism</keyword>
<evidence type="ECO:0000256" key="3">
    <source>
        <dbReference type="ARBA" id="ARBA00022651"/>
    </source>
</evidence>
<evidence type="ECO:0000256" key="9">
    <source>
        <dbReference type="RuleBase" id="RU361174"/>
    </source>
</evidence>
<protein>
    <recommendedName>
        <fullName evidence="9">Beta-xylanase</fullName>
        <ecNumber evidence="9">3.2.1.8</ecNumber>
    </recommendedName>
</protein>
<dbReference type="SUPFAM" id="SSF51445">
    <property type="entry name" value="(Trans)glycosidases"/>
    <property type="match status" value="1"/>
</dbReference>
<evidence type="ECO:0000256" key="6">
    <source>
        <dbReference type="ARBA" id="ARBA00023277"/>
    </source>
</evidence>
<evidence type="ECO:0000313" key="12">
    <source>
        <dbReference type="Proteomes" id="UP000018168"/>
    </source>
</evidence>
<dbReference type="InterPro" id="IPR044846">
    <property type="entry name" value="GH10"/>
</dbReference>
<evidence type="ECO:0000256" key="7">
    <source>
        <dbReference type="ARBA" id="ARBA00023295"/>
    </source>
</evidence>
<dbReference type="InterPro" id="IPR017853">
    <property type="entry name" value="GH"/>
</dbReference>
<evidence type="ECO:0000256" key="4">
    <source>
        <dbReference type="ARBA" id="ARBA00022729"/>
    </source>
</evidence>
<dbReference type="GO" id="GO:0031176">
    <property type="term" value="F:endo-1,4-beta-xylanase activity"/>
    <property type="evidence" value="ECO:0007669"/>
    <property type="project" value="UniProtKB-EC"/>
</dbReference>
<organism evidence="11 12">
    <name type="scientific">[Clostridium] leptum CAG:27</name>
    <dbReference type="NCBI Taxonomy" id="1263068"/>
    <lineage>
        <taxon>Bacteria</taxon>
        <taxon>Bacillati</taxon>
        <taxon>Bacillota</taxon>
        <taxon>Clostridia</taxon>
        <taxon>Eubacteriales</taxon>
        <taxon>Oscillospiraceae</taxon>
        <taxon>Oscillospiraceae incertae sedis</taxon>
    </lineage>
</organism>
<dbReference type="Gene3D" id="3.20.20.80">
    <property type="entry name" value="Glycosidases"/>
    <property type="match status" value="1"/>
</dbReference>
<dbReference type="PANTHER" id="PTHR31490">
    <property type="entry name" value="GLYCOSYL HYDROLASE"/>
    <property type="match status" value="1"/>
</dbReference>
<sequence length="411" mass="48827">MSMLYDANQRIEKIRKKDVEFIVRKDGRPVSNAQINVKMKKHQFLFGSNCFPANSYEEAAGSRYKKYFSDLFNYTTLPFFWQRYERERGKTDHERLEKLLQWCEALDLKTKGHPIVWQKLAPEWLENSEDVEASLKKRIEHLMENFGDRIDYWDVFNEITVDHLYHNAVSRWIHEKGRANAVRYTTKLVREINPHANLLYNDFNIWNQECEVLLEELRYMGVELQAVGIQSHMHTFLWTMEEAWEVCERFAKYGWPLHFTELTVLSGRYIGRNGMMNDDSKPEDWYRGKEYEELQAKYTADFYTMLFSHPAVEAITWWDFQDNDWRAAPAGLVTEEVHRKPAYHALRKLIRENWWSDEFGKTNGEGIYRCNVYHGDYQIEIIADGKKAVLEIPILREAGGPGKPQKIEINL</sequence>
<keyword evidence="5 9" id="KW-0378">Hydrolase</keyword>
<dbReference type="EC" id="3.2.1.8" evidence="9"/>
<evidence type="ECO:0000256" key="1">
    <source>
        <dbReference type="ARBA" id="ARBA00000681"/>
    </source>
</evidence>
<comment type="similarity">
    <text evidence="2 9">Belongs to the glycosyl hydrolase 10 (cellulase F) family.</text>
</comment>
<dbReference type="GO" id="GO:0045493">
    <property type="term" value="P:xylan catabolic process"/>
    <property type="evidence" value="ECO:0007669"/>
    <property type="project" value="UniProtKB-KW"/>
</dbReference>
<dbReference type="PRINTS" id="PR00134">
    <property type="entry name" value="GLHYDRLASE10"/>
</dbReference>
<feature type="domain" description="GH10" evidence="10">
    <location>
        <begin position="53"/>
        <end position="349"/>
    </location>
</feature>
<gene>
    <name evidence="11" type="ORF">BN578_02265</name>
</gene>
<evidence type="ECO:0000256" key="5">
    <source>
        <dbReference type="ARBA" id="ARBA00022801"/>
    </source>
</evidence>
<reference evidence="11" key="1">
    <citation type="submission" date="2012-11" db="EMBL/GenBank/DDBJ databases">
        <title>Dependencies among metagenomic species, viruses, plasmids and units of genetic variation.</title>
        <authorList>
            <person name="Nielsen H.B."/>
            <person name="Almeida M."/>
            <person name="Juncker A.S."/>
            <person name="Rasmussen S."/>
            <person name="Li J."/>
            <person name="Sunagawa S."/>
            <person name="Plichta D."/>
            <person name="Gautier L."/>
            <person name="Le Chatelier E."/>
            <person name="Peletier E."/>
            <person name="Bonde I."/>
            <person name="Nielsen T."/>
            <person name="Manichanh C."/>
            <person name="Arumugam M."/>
            <person name="Batto J."/>
            <person name="Santos M.B.Q.D."/>
            <person name="Blom N."/>
            <person name="Borruel N."/>
            <person name="Burgdorf K.S."/>
            <person name="Boumezbeur F."/>
            <person name="Casellas F."/>
            <person name="Dore J."/>
            <person name="Guarner F."/>
            <person name="Hansen T."/>
            <person name="Hildebrand F."/>
            <person name="Kaas R.S."/>
            <person name="Kennedy S."/>
            <person name="Kristiansen K."/>
            <person name="Kultima J.R."/>
            <person name="Leonard P."/>
            <person name="Levenez F."/>
            <person name="Lund O."/>
            <person name="Moumen B."/>
            <person name="Le Paslier D."/>
            <person name="Pons N."/>
            <person name="Pedersen O."/>
            <person name="Prifti E."/>
            <person name="Qin J."/>
            <person name="Raes J."/>
            <person name="Tap J."/>
            <person name="Tims S."/>
            <person name="Ussery D.W."/>
            <person name="Yamada T."/>
            <person name="MetaHit consortium"/>
            <person name="Renault P."/>
            <person name="Sicheritz-Ponten T."/>
            <person name="Bork P."/>
            <person name="Wang J."/>
            <person name="Brunak S."/>
            <person name="Ehrlich S.D."/>
        </authorList>
    </citation>
    <scope>NUCLEOTIDE SEQUENCE [LARGE SCALE GENOMIC DNA]</scope>
</reference>
<keyword evidence="3" id="KW-0858">Xylan degradation</keyword>
<dbReference type="PANTHER" id="PTHR31490:SF88">
    <property type="entry name" value="BETA-XYLANASE"/>
    <property type="match status" value="1"/>
</dbReference>
<dbReference type="SMART" id="SM00633">
    <property type="entry name" value="Glyco_10"/>
    <property type="match status" value="1"/>
</dbReference>
<dbReference type="EMBL" id="CBEP010000048">
    <property type="protein sequence ID" value="CDC04296.1"/>
    <property type="molecule type" value="Genomic_DNA"/>
</dbReference>
<evidence type="ECO:0000313" key="11">
    <source>
        <dbReference type="EMBL" id="CDC04296.1"/>
    </source>
</evidence>
<comment type="caution">
    <text evidence="11">The sequence shown here is derived from an EMBL/GenBank/DDBJ whole genome shotgun (WGS) entry which is preliminary data.</text>
</comment>
<evidence type="ECO:0000256" key="2">
    <source>
        <dbReference type="ARBA" id="ARBA00007495"/>
    </source>
</evidence>
<dbReference type="Proteomes" id="UP000018168">
    <property type="component" value="Unassembled WGS sequence"/>
</dbReference>
<evidence type="ECO:0000256" key="8">
    <source>
        <dbReference type="ARBA" id="ARBA00023326"/>
    </source>
</evidence>
<accession>R6NDK7</accession>